<dbReference type="Proteomes" id="UP000571017">
    <property type="component" value="Unassembled WGS sequence"/>
</dbReference>
<keyword evidence="1" id="KW-0472">Membrane</keyword>
<gene>
    <name evidence="2" type="ORF">H0266_15245</name>
</gene>
<dbReference type="EMBL" id="JACEFG010000003">
    <property type="protein sequence ID" value="MBA2176252.1"/>
    <property type="molecule type" value="Genomic_DNA"/>
</dbReference>
<dbReference type="AlphaFoldDB" id="A0A838CVS6"/>
<sequence length="86" mass="9835">MTKEKFFKTIAIVSFLFCVAVWVPNIVFQTASPWWILTFIVAPIGILSASLVKHYRLIVSNVIMLFSFPLFMFGGYLLNYIIDGKP</sequence>
<comment type="caution">
    <text evidence="2">The sequence shown here is derived from an EMBL/GenBank/DDBJ whole genome shotgun (WGS) entry which is preliminary data.</text>
</comment>
<protein>
    <submittedName>
        <fullName evidence="2">Uncharacterized protein</fullName>
    </submittedName>
</protein>
<organism evidence="2 3">
    <name type="scientific">Halobacillus locisalis</name>
    <dbReference type="NCBI Taxonomy" id="220753"/>
    <lineage>
        <taxon>Bacteria</taxon>
        <taxon>Bacillati</taxon>
        <taxon>Bacillota</taxon>
        <taxon>Bacilli</taxon>
        <taxon>Bacillales</taxon>
        <taxon>Bacillaceae</taxon>
        <taxon>Halobacillus</taxon>
    </lineage>
</organism>
<proteinExistence type="predicted"/>
<keyword evidence="1" id="KW-0812">Transmembrane</keyword>
<name>A0A838CVS6_9BACI</name>
<feature type="transmembrane region" description="Helical" evidence="1">
    <location>
        <begin position="7"/>
        <end position="28"/>
    </location>
</feature>
<evidence type="ECO:0000256" key="1">
    <source>
        <dbReference type="SAM" id="Phobius"/>
    </source>
</evidence>
<feature type="transmembrane region" description="Helical" evidence="1">
    <location>
        <begin position="59"/>
        <end position="82"/>
    </location>
</feature>
<dbReference type="RefSeq" id="WP_181473284.1">
    <property type="nucleotide sequence ID" value="NZ_JACEFG010000003.1"/>
</dbReference>
<feature type="transmembrane region" description="Helical" evidence="1">
    <location>
        <begin position="34"/>
        <end position="52"/>
    </location>
</feature>
<reference evidence="2 3" key="1">
    <citation type="journal article" date="2004" name="Extremophiles">
        <title>Halobacillus locisalis sp. nov., a halophilic bacterium isolated from a marine solar saltern of the Yellow Sea in Korea.</title>
        <authorList>
            <person name="Yoon J.H."/>
            <person name="Kang K.H."/>
            <person name="Oh T.K."/>
            <person name="Park Y.H."/>
        </authorList>
    </citation>
    <scope>NUCLEOTIDE SEQUENCE [LARGE SCALE GENOMIC DNA]</scope>
    <source>
        <strain evidence="2 3">KCTC 3788</strain>
    </source>
</reference>
<accession>A0A838CVS6</accession>
<keyword evidence="3" id="KW-1185">Reference proteome</keyword>
<keyword evidence="1" id="KW-1133">Transmembrane helix</keyword>
<evidence type="ECO:0000313" key="3">
    <source>
        <dbReference type="Proteomes" id="UP000571017"/>
    </source>
</evidence>
<evidence type="ECO:0000313" key="2">
    <source>
        <dbReference type="EMBL" id="MBA2176252.1"/>
    </source>
</evidence>